<keyword evidence="5 10" id="KW-0812">Transmembrane</keyword>
<keyword evidence="7 10" id="KW-1133">Transmembrane helix</keyword>
<gene>
    <name evidence="11" type="ORF">SAMN00017405_0465</name>
</gene>
<evidence type="ECO:0000256" key="7">
    <source>
        <dbReference type="ARBA" id="ARBA00022989"/>
    </source>
</evidence>
<feature type="transmembrane region" description="Helical" evidence="10">
    <location>
        <begin position="6"/>
        <end position="23"/>
    </location>
</feature>
<evidence type="ECO:0000256" key="10">
    <source>
        <dbReference type="SAM" id="Phobius"/>
    </source>
</evidence>
<dbReference type="PRINTS" id="PR01853">
    <property type="entry name" value="YAJCTRNLCASE"/>
</dbReference>
<dbReference type="OrthoDB" id="9800132at2"/>
<dbReference type="SMART" id="SM01323">
    <property type="entry name" value="YajC"/>
    <property type="match status" value="1"/>
</dbReference>
<evidence type="ECO:0000256" key="3">
    <source>
        <dbReference type="ARBA" id="ARBA00022448"/>
    </source>
</evidence>
<reference evidence="11 12" key="1">
    <citation type="submission" date="2017-04" db="EMBL/GenBank/DDBJ databases">
        <authorList>
            <person name="Afonso C.L."/>
            <person name="Miller P.J."/>
            <person name="Scott M.A."/>
            <person name="Spackman E."/>
            <person name="Goraichik I."/>
            <person name="Dimitrov K.M."/>
            <person name="Suarez D.L."/>
            <person name="Swayne D.E."/>
        </authorList>
    </citation>
    <scope>NUCLEOTIDE SEQUENCE [LARGE SCALE GENOMIC DNA]</scope>
    <source>
        <strain evidence="11 12">DSM 11270</strain>
    </source>
</reference>
<keyword evidence="12" id="KW-1185">Reference proteome</keyword>
<keyword evidence="8" id="KW-0811">Translocation</keyword>
<evidence type="ECO:0000313" key="12">
    <source>
        <dbReference type="Proteomes" id="UP000192731"/>
    </source>
</evidence>
<dbReference type="InterPro" id="IPR003849">
    <property type="entry name" value="Preprotein_translocase_YajC"/>
</dbReference>
<comment type="similarity">
    <text evidence="2">Belongs to the YajC family.</text>
</comment>
<dbReference type="GO" id="GO:0015031">
    <property type="term" value="P:protein transport"/>
    <property type="evidence" value="ECO:0007669"/>
    <property type="project" value="UniProtKB-KW"/>
</dbReference>
<keyword evidence="3" id="KW-0813">Transport</keyword>
<evidence type="ECO:0000256" key="8">
    <source>
        <dbReference type="ARBA" id="ARBA00023010"/>
    </source>
</evidence>
<name>A0A1W1VS49_DESTI</name>
<dbReference type="EMBL" id="FWWT01000022">
    <property type="protein sequence ID" value="SMB95714.1"/>
    <property type="molecule type" value="Genomic_DNA"/>
</dbReference>
<comment type="subcellular location">
    <subcellularLocation>
        <location evidence="1">Cell membrane</location>
        <topology evidence="1">Single-pass membrane protein</topology>
    </subcellularLocation>
</comment>
<dbReference type="PANTHER" id="PTHR33909:SF1">
    <property type="entry name" value="SEC TRANSLOCON ACCESSORY COMPLEX SUBUNIT YAJC"/>
    <property type="match status" value="1"/>
</dbReference>
<dbReference type="STRING" id="656914.SAMN00017405_0465"/>
<evidence type="ECO:0000256" key="2">
    <source>
        <dbReference type="ARBA" id="ARBA00006742"/>
    </source>
</evidence>
<dbReference type="NCBIfam" id="TIGR00739">
    <property type="entry name" value="yajC"/>
    <property type="match status" value="1"/>
</dbReference>
<evidence type="ECO:0000313" key="11">
    <source>
        <dbReference type="EMBL" id="SMB95714.1"/>
    </source>
</evidence>
<dbReference type="PANTHER" id="PTHR33909">
    <property type="entry name" value="SEC TRANSLOCON ACCESSORY COMPLEX SUBUNIT YAJC"/>
    <property type="match status" value="1"/>
</dbReference>
<dbReference type="GO" id="GO:0005886">
    <property type="term" value="C:plasma membrane"/>
    <property type="evidence" value="ECO:0007669"/>
    <property type="project" value="UniProtKB-SubCell"/>
</dbReference>
<dbReference type="AlphaFoldDB" id="A0A1W1VS49"/>
<sequence>MSQQLLMLGAFFLIIYFTMIRPQQKQQKQRKTMLSDLRKGDKVVTIGGIEGEIKSIKDDRIVLKVAHNVNLTMLKTSVGQVVTETTNIQEESNDEQALIEEK</sequence>
<dbReference type="RefSeq" id="WP_084054252.1">
    <property type="nucleotide sequence ID" value="NZ_FWWT01000022.1"/>
</dbReference>
<proteinExistence type="inferred from homology"/>
<evidence type="ECO:0000256" key="5">
    <source>
        <dbReference type="ARBA" id="ARBA00022692"/>
    </source>
</evidence>
<dbReference type="Proteomes" id="UP000192731">
    <property type="component" value="Unassembled WGS sequence"/>
</dbReference>
<keyword evidence="9 10" id="KW-0472">Membrane</keyword>
<protein>
    <submittedName>
        <fullName evidence="11">Preprotein translocase subunit YajC</fullName>
    </submittedName>
</protein>
<evidence type="ECO:0000256" key="4">
    <source>
        <dbReference type="ARBA" id="ARBA00022475"/>
    </source>
</evidence>
<dbReference type="Pfam" id="PF02699">
    <property type="entry name" value="YajC"/>
    <property type="match status" value="1"/>
</dbReference>
<keyword evidence="4" id="KW-1003">Cell membrane</keyword>
<evidence type="ECO:0000256" key="9">
    <source>
        <dbReference type="ARBA" id="ARBA00023136"/>
    </source>
</evidence>
<accession>A0A1W1VS49</accession>
<keyword evidence="6" id="KW-0653">Protein transport</keyword>
<evidence type="ECO:0000256" key="1">
    <source>
        <dbReference type="ARBA" id="ARBA00004162"/>
    </source>
</evidence>
<evidence type="ECO:0000256" key="6">
    <source>
        <dbReference type="ARBA" id="ARBA00022927"/>
    </source>
</evidence>
<organism evidence="11 12">
    <name type="scientific">Desulfonispora thiosulfatigenes DSM 11270</name>
    <dbReference type="NCBI Taxonomy" id="656914"/>
    <lineage>
        <taxon>Bacteria</taxon>
        <taxon>Bacillati</taxon>
        <taxon>Bacillota</taxon>
        <taxon>Clostridia</taxon>
        <taxon>Eubacteriales</taxon>
        <taxon>Peptococcaceae</taxon>
        <taxon>Desulfonispora</taxon>
    </lineage>
</organism>